<name>X1U572_9ZZZZ</name>
<dbReference type="GO" id="GO:0022857">
    <property type="term" value="F:transmembrane transporter activity"/>
    <property type="evidence" value="ECO:0007669"/>
    <property type="project" value="InterPro"/>
</dbReference>
<evidence type="ECO:0000259" key="1">
    <source>
        <dbReference type="Pfam" id="PF04069"/>
    </source>
</evidence>
<proteinExistence type="predicted"/>
<dbReference type="EMBL" id="BARW01035030">
    <property type="protein sequence ID" value="GAJ12723.1"/>
    <property type="molecule type" value="Genomic_DNA"/>
</dbReference>
<dbReference type="Pfam" id="PF04069">
    <property type="entry name" value="OpuAC"/>
    <property type="match status" value="1"/>
</dbReference>
<accession>X1U572</accession>
<dbReference type="GO" id="GO:0043190">
    <property type="term" value="C:ATP-binding cassette (ABC) transporter complex"/>
    <property type="evidence" value="ECO:0007669"/>
    <property type="project" value="InterPro"/>
</dbReference>
<reference evidence="2" key="1">
    <citation type="journal article" date="2014" name="Front. Microbiol.">
        <title>High frequency of phylogenetically diverse reductive dehalogenase-homologous genes in deep subseafloor sedimentary metagenomes.</title>
        <authorList>
            <person name="Kawai M."/>
            <person name="Futagami T."/>
            <person name="Toyoda A."/>
            <person name="Takaki Y."/>
            <person name="Nishi S."/>
            <person name="Hori S."/>
            <person name="Arai W."/>
            <person name="Tsubouchi T."/>
            <person name="Morono Y."/>
            <person name="Uchiyama I."/>
            <person name="Ito T."/>
            <person name="Fujiyama A."/>
            <person name="Inagaki F."/>
            <person name="Takami H."/>
        </authorList>
    </citation>
    <scope>NUCLEOTIDE SEQUENCE</scope>
    <source>
        <strain evidence="2">Expedition CK06-06</strain>
    </source>
</reference>
<gene>
    <name evidence="2" type="ORF">S12H4_54738</name>
</gene>
<dbReference type="SUPFAM" id="SSF53850">
    <property type="entry name" value="Periplasmic binding protein-like II"/>
    <property type="match status" value="1"/>
</dbReference>
<dbReference type="Gene3D" id="3.40.190.10">
    <property type="entry name" value="Periplasmic binding protein-like II"/>
    <property type="match status" value="1"/>
</dbReference>
<comment type="caution">
    <text evidence="2">The sequence shown here is derived from an EMBL/GenBank/DDBJ whole genome shotgun (WGS) entry which is preliminary data.</text>
</comment>
<organism evidence="2">
    <name type="scientific">marine sediment metagenome</name>
    <dbReference type="NCBI Taxonomy" id="412755"/>
    <lineage>
        <taxon>unclassified sequences</taxon>
        <taxon>metagenomes</taxon>
        <taxon>ecological metagenomes</taxon>
    </lineage>
</organism>
<dbReference type="InterPro" id="IPR007210">
    <property type="entry name" value="ABC_Gly_betaine_transp_sub-bd"/>
</dbReference>
<evidence type="ECO:0000313" key="2">
    <source>
        <dbReference type="EMBL" id="GAJ12723.1"/>
    </source>
</evidence>
<dbReference type="AlphaFoldDB" id="X1U572"/>
<sequence length="78" mass="8867">MDIAIAVNKGFPEKAPEIVEFLKNYHTNSAMASSALAYMMENECDTMDAAIWFLKTRKDVWTKWVPEEIAEKVKAAIN</sequence>
<feature type="domain" description="ABC-type glycine betaine transport system substrate-binding" evidence="1">
    <location>
        <begin position="2"/>
        <end position="55"/>
    </location>
</feature>
<protein>
    <recommendedName>
        <fullName evidence="1">ABC-type glycine betaine transport system substrate-binding domain-containing protein</fullName>
    </recommendedName>
</protein>